<proteinExistence type="predicted"/>
<accession>A0A0C3PZS1</accession>
<reference evidence="1 2" key="1">
    <citation type="submission" date="2014-04" db="EMBL/GenBank/DDBJ databases">
        <authorList>
            <consortium name="DOE Joint Genome Institute"/>
            <person name="Kuo A."/>
            <person name="Girlanda M."/>
            <person name="Perotto S."/>
            <person name="Kohler A."/>
            <person name="Nagy L.G."/>
            <person name="Floudas D."/>
            <person name="Copeland A."/>
            <person name="Barry K.W."/>
            <person name="Cichocki N."/>
            <person name="Veneault-Fourrey C."/>
            <person name="LaButti K."/>
            <person name="Lindquist E.A."/>
            <person name="Lipzen A."/>
            <person name="Lundell T."/>
            <person name="Morin E."/>
            <person name="Murat C."/>
            <person name="Sun H."/>
            <person name="Tunlid A."/>
            <person name="Henrissat B."/>
            <person name="Grigoriev I.V."/>
            <person name="Hibbett D.S."/>
            <person name="Martin F."/>
            <person name="Nordberg H.P."/>
            <person name="Cantor M.N."/>
            <person name="Hua S.X."/>
        </authorList>
    </citation>
    <scope>NUCLEOTIDE SEQUENCE [LARGE SCALE GENOMIC DNA]</scope>
    <source>
        <strain evidence="1 2">MUT 4182</strain>
    </source>
</reference>
<dbReference type="AlphaFoldDB" id="A0A0C3PZS1"/>
<protein>
    <submittedName>
        <fullName evidence="1">Uncharacterized protein</fullName>
    </submittedName>
</protein>
<sequence>MTSTGSALDIVFSGRDGNECEAFIAAIEELAFTEGWSEDEKRMFLFARSRLRQGALRWFARLDPSKKKDWDLFVEALFEQYPPAEAPTEAEISTPVWSATTFSPSASTAILPSDLTLDSQPNIQGEIQVTGRTMRPTTFSGGNAYDPSIPGRRIGLLRIAVENETTGPQYVWWGRSPIYSAPYHSYGSGGLKVDLDDQLRTTIDRHEALVVCFIPSQEPYPIGCLNAKSTHGDLCLQYNPIGTSVGELRLGYEVVAFDKRKNTHPPGAPKKVLKVWNVLSDGSLEASLSGPFDLTAHPLVTQKLTCFLANIQIPIHRGNAQSLIAIRTTLKVVISGRRISRLQWCILIPRESQSAL</sequence>
<evidence type="ECO:0000313" key="2">
    <source>
        <dbReference type="Proteomes" id="UP000054248"/>
    </source>
</evidence>
<evidence type="ECO:0000313" key="1">
    <source>
        <dbReference type="EMBL" id="KIO21090.1"/>
    </source>
</evidence>
<keyword evidence="2" id="KW-1185">Reference proteome</keyword>
<gene>
    <name evidence="1" type="ORF">M407DRAFT_29300</name>
</gene>
<dbReference type="HOGENOM" id="CLU_051902_0_0_1"/>
<organism evidence="1 2">
    <name type="scientific">Tulasnella calospora MUT 4182</name>
    <dbReference type="NCBI Taxonomy" id="1051891"/>
    <lineage>
        <taxon>Eukaryota</taxon>
        <taxon>Fungi</taxon>
        <taxon>Dikarya</taxon>
        <taxon>Basidiomycota</taxon>
        <taxon>Agaricomycotina</taxon>
        <taxon>Agaricomycetes</taxon>
        <taxon>Cantharellales</taxon>
        <taxon>Tulasnellaceae</taxon>
        <taxon>Tulasnella</taxon>
    </lineage>
</organism>
<dbReference type="Proteomes" id="UP000054248">
    <property type="component" value="Unassembled WGS sequence"/>
</dbReference>
<reference evidence="2" key="2">
    <citation type="submission" date="2015-01" db="EMBL/GenBank/DDBJ databases">
        <title>Evolutionary Origins and Diversification of the Mycorrhizal Mutualists.</title>
        <authorList>
            <consortium name="DOE Joint Genome Institute"/>
            <consortium name="Mycorrhizal Genomics Consortium"/>
            <person name="Kohler A."/>
            <person name="Kuo A."/>
            <person name="Nagy L.G."/>
            <person name="Floudas D."/>
            <person name="Copeland A."/>
            <person name="Barry K.W."/>
            <person name="Cichocki N."/>
            <person name="Veneault-Fourrey C."/>
            <person name="LaButti K."/>
            <person name="Lindquist E.A."/>
            <person name="Lipzen A."/>
            <person name="Lundell T."/>
            <person name="Morin E."/>
            <person name="Murat C."/>
            <person name="Riley R."/>
            <person name="Ohm R."/>
            <person name="Sun H."/>
            <person name="Tunlid A."/>
            <person name="Henrissat B."/>
            <person name="Grigoriev I.V."/>
            <person name="Hibbett D.S."/>
            <person name="Martin F."/>
        </authorList>
    </citation>
    <scope>NUCLEOTIDE SEQUENCE [LARGE SCALE GENOMIC DNA]</scope>
    <source>
        <strain evidence="2">MUT 4182</strain>
    </source>
</reference>
<name>A0A0C3PZS1_9AGAM</name>
<dbReference type="EMBL" id="KN823150">
    <property type="protein sequence ID" value="KIO21090.1"/>
    <property type="molecule type" value="Genomic_DNA"/>
</dbReference>